<dbReference type="InterPro" id="IPR032795">
    <property type="entry name" value="DUF3741-assoc"/>
</dbReference>
<feature type="domain" description="DUF3741" evidence="2">
    <location>
        <begin position="209"/>
        <end position="253"/>
    </location>
</feature>
<evidence type="ECO:0000313" key="6">
    <source>
        <dbReference type="RefSeq" id="XP_010253348.1"/>
    </source>
</evidence>
<feature type="compositionally biased region" description="Polar residues" evidence="1">
    <location>
        <begin position="453"/>
        <end position="474"/>
    </location>
</feature>
<evidence type="ECO:0000313" key="5">
    <source>
        <dbReference type="Proteomes" id="UP000189703"/>
    </source>
</evidence>
<proteinExistence type="predicted"/>
<dbReference type="InterPro" id="IPR022212">
    <property type="entry name" value="DUF3741"/>
</dbReference>
<dbReference type="PANTHER" id="PTHR46836">
    <property type="entry name" value="AFADIN"/>
    <property type="match status" value="1"/>
</dbReference>
<organism evidence="5 6">
    <name type="scientific">Nelumbo nucifera</name>
    <name type="common">Sacred lotus</name>
    <dbReference type="NCBI Taxonomy" id="4432"/>
    <lineage>
        <taxon>Eukaryota</taxon>
        <taxon>Viridiplantae</taxon>
        <taxon>Streptophyta</taxon>
        <taxon>Embryophyta</taxon>
        <taxon>Tracheophyta</taxon>
        <taxon>Spermatophyta</taxon>
        <taxon>Magnoliopsida</taxon>
        <taxon>Proteales</taxon>
        <taxon>Nelumbonaceae</taxon>
        <taxon>Nelumbo</taxon>
    </lineage>
</organism>
<reference evidence="6" key="1">
    <citation type="submission" date="2025-08" db="UniProtKB">
        <authorList>
            <consortium name="RefSeq"/>
        </authorList>
    </citation>
    <scope>IDENTIFICATION</scope>
</reference>
<feature type="region of interest" description="Disordered" evidence="1">
    <location>
        <begin position="279"/>
        <end position="307"/>
    </location>
</feature>
<feature type="compositionally biased region" description="Polar residues" evidence="1">
    <location>
        <begin position="575"/>
        <end position="597"/>
    </location>
</feature>
<accession>A0A1U7ZNJ1</accession>
<keyword evidence="5" id="KW-1185">Reference proteome</keyword>
<feature type="region of interest" description="Disordered" evidence="1">
    <location>
        <begin position="442"/>
        <end position="503"/>
    </location>
</feature>
<name>A0A1U7ZNJ1_NELNU</name>
<dbReference type="FunCoup" id="A0A1U7ZNJ1">
    <property type="interactions" value="1792"/>
</dbReference>
<dbReference type="Pfam" id="PF14383">
    <property type="entry name" value="VARLMGL"/>
    <property type="match status" value="1"/>
</dbReference>
<dbReference type="Pfam" id="PF12552">
    <property type="entry name" value="DUF3741"/>
    <property type="match status" value="1"/>
</dbReference>
<feature type="compositionally biased region" description="Basic and acidic residues" evidence="1">
    <location>
        <begin position="286"/>
        <end position="307"/>
    </location>
</feature>
<dbReference type="KEGG" id="nnu:104594654"/>
<feature type="region of interest" description="Disordered" evidence="1">
    <location>
        <begin position="575"/>
        <end position="599"/>
    </location>
</feature>
<protein>
    <submittedName>
        <fullName evidence="6">Uncharacterized protein LOC104594654 isoform X1</fullName>
    </submittedName>
</protein>
<evidence type="ECO:0000259" key="3">
    <source>
        <dbReference type="Pfam" id="PF14309"/>
    </source>
</evidence>
<evidence type="ECO:0000259" key="4">
    <source>
        <dbReference type="Pfam" id="PF14383"/>
    </source>
</evidence>
<gene>
    <name evidence="6" type="primary">LOC104594654</name>
</gene>
<sequence length="1018" mass="114620">MERFQHKRSLGKEKPYHGCSAKIRSFSDQNPGTYLVLTERVLNQGNVQNEKLVDTLKVASDSSSCSSVLLEEGLHALELRCNSLKQAGGTPMKKLLAEELSKEVESRRRTPSVIARLMGLDALPSPHPVHKQQKKFSQTYLQRRASIGSNEKTPPYEAPSLRLGTNDQQEFKDVFEVLEASKVAKKTNLIFQKEKAHVKQRDEKMALIRENFMDAKRLSTDEKLQHSMEFQDALEVLDSNKDLLLKFLQEPDSLFTKHLHDLQSVPPAQLSAHVTILKPSNAPKHGKSDLFRKPEKKTEQRNAIDSHHRHDKVDVNYCNNRHSVYNSYKLSNSRHEGKDETCLLPTRIVVLKPNLGKVPNTTGSLSSACSSGGLQPNYRQHKEVRDYGNCDLISEVHERKNSSSDVEHTRHRTRRSMEIAKEITRQMRDNVSNSSLKVPSSVLRGYAGDESPYSMSGNDSENDSEVVTPTSRYSHQCKERSSLSPSSSYSTESSVTREAKKRLSERWKMTRRFQEVGLVSKGSTLGEMLAMSDKETRSMTLTSEDWFRSDGFARCNSPLGISSRDGWKDVCNRSLPRSRSVPTSSTAFGSPSLSTRGESIGNEDGFLMLRDTVNQESYRSRKVSSIKKVNSLPRNLRCSSKKSQHSLATNGEMSHAIQESQSLVEPRNNLEVAEQNPMAPGPLAANITDKRLVVEWVAVADSESSSMPSNTAEEMEQLSKPFNCVISEKEADFSSHDPKETIPEKSHKESLLPAQCPVPEPESPASSKGVEQPSPISVLEPPFAEETTSGSECFEQISADLHGLRLQLQLLKLESSDTYEGLEVAVSSDEETGEGSFGVMGLEEIAVKFRIEENKCFSYLVDMLLDSDLYLRDVDRELALSTWYSSECPVSPLVFEKLEKKYDEQTWLRSDRRLLFDRINEGLMEIFGPQIDPHPWVKSSIKMVCLGWGRESLVEELWKWLVCQERDVSVDSPEKILGRDVCLELGDDIEVVGTEIERLLFDELIGESVQRNPRPGLF</sequence>
<feature type="compositionally biased region" description="Basic and acidic residues" evidence="1">
    <location>
        <begin position="731"/>
        <end position="750"/>
    </location>
</feature>
<dbReference type="InParanoid" id="A0A1U7ZNJ1"/>
<dbReference type="RefSeq" id="XP_010253348.1">
    <property type="nucleotide sequence ID" value="XM_010255046.2"/>
</dbReference>
<dbReference type="eggNOG" id="ENOG502QSHY">
    <property type="taxonomic scope" value="Eukaryota"/>
</dbReference>
<feature type="domain" description="DUF4378" evidence="3">
    <location>
        <begin position="857"/>
        <end position="1007"/>
    </location>
</feature>
<dbReference type="OrthoDB" id="1925259at2759"/>
<dbReference type="PANTHER" id="PTHR46836:SF8">
    <property type="entry name" value="AFADIN"/>
    <property type="match status" value="1"/>
</dbReference>
<dbReference type="Pfam" id="PF14309">
    <property type="entry name" value="DUF4378"/>
    <property type="match status" value="1"/>
</dbReference>
<dbReference type="AlphaFoldDB" id="A0A1U7ZNJ1"/>
<feature type="region of interest" description="Disordered" evidence="1">
    <location>
        <begin position="731"/>
        <end position="774"/>
    </location>
</feature>
<evidence type="ECO:0000256" key="1">
    <source>
        <dbReference type="SAM" id="MobiDB-lite"/>
    </source>
</evidence>
<dbReference type="InterPro" id="IPR025486">
    <property type="entry name" value="DUF4378"/>
</dbReference>
<evidence type="ECO:0000259" key="2">
    <source>
        <dbReference type="Pfam" id="PF12552"/>
    </source>
</evidence>
<feature type="domain" description="DUF3741" evidence="4">
    <location>
        <begin position="107"/>
        <end position="127"/>
    </location>
</feature>
<feature type="compositionally biased region" description="Low complexity" evidence="1">
    <location>
        <begin position="482"/>
        <end position="494"/>
    </location>
</feature>
<dbReference type="GeneID" id="104594654"/>
<dbReference type="Proteomes" id="UP000189703">
    <property type="component" value="Unplaced"/>
</dbReference>
<dbReference type="OMA" id="CGRISAM"/>